<protein>
    <recommendedName>
        <fullName evidence="4">ER membrane protein complex subunit 4</fullName>
    </recommendedName>
</protein>
<dbReference type="AlphaFoldDB" id="A0AAU9LIU3"/>
<accession>A0AAU9LIU3</accession>
<feature type="transmembrane region" description="Helical" evidence="1">
    <location>
        <begin position="85"/>
        <end position="104"/>
    </location>
</feature>
<keyword evidence="1" id="KW-1133">Transmembrane helix</keyword>
<dbReference type="EMBL" id="CAKMRJ010000001">
    <property type="protein sequence ID" value="CAH1412368.1"/>
    <property type="molecule type" value="Genomic_DNA"/>
</dbReference>
<evidence type="ECO:0000313" key="2">
    <source>
        <dbReference type="EMBL" id="CAH1412368.1"/>
    </source>
</evidence>
<name>A0AAU9LIU3_9ASTR</name>
<reference evidence="2 3" key="1">
    <citation type="submission" date="2022-01" db="EMBL/GenBank/DDBJ databases">
        <authorList>
            <person name="Xiong W."/>
            <person name="Schranz E."/>
        </authorList>
    </citation>
    <scope>NUCLEOTIDE SEQUENCE [LARGE SCALE GENOMIC DNA]</scope>
</reference>
<proteinExistence type="predicted"/>
<keyword evidence="1" id="KW-0812">Transmembrane</keyword>
<organism evidence="2 3">
    <name type="scientific">Lactuca virosa</name>
    <dbReference type="NCBI Taxonomy" id="75947"/>
    <lineage>
        <taxon>Eukaryota</taxon>
        <taxon>Viridiplantae</taxon>
        <taxon>Streptophyta</taxon>
        <taxon>Embryophyta</taxon>
        <taxon>Tracheophyta</taxon>
        <taxon>Spermatophyta</taxon>
        <taxon>Magnoliopsida</taxon>
        <taxon>eudicotyledons</taxon>
        <taxon>Gunneridae</taxon>
        <taxon>Pentapetalae</taxon>
        <taxon>asterids</taxon>
        <taxon>campanulids</taxon>
        <taxon>Asterales</taxon>
        <taxon>Asteraceae</taxon>
        <taxon>Cichorioideae</taxon>
        <taxon>Cichorieae</taxon>
        <taxon>Lactucinae</taxon>
        <taxon>Lactuca</taxon>
    </lineage>
</organism>
<sequence>MIKIQNTNLRLVPTIDQYPEPIWMLVQTINNSVLSTALYSSLTVPMMWISLASSTAIFNKTTQVVTFQLRNSKTVKLTRKNFPQLLMLLVSGTFMTFLLIKYFICPMKWCISQFLLG</sequence>
<keyword evidence="1" id="KW-0472">Membrane</keyword>
<evidence type="ECO:0008006" key="4">
    <source>
        <dbReference type="Google" id="ProtNLM"/>
    </source>
</evidence>
<keyword evidence="3" id="KW-1185">Reference proteome</keyword>
<dbReference type="Proteomes" id="UP001157418">
    <property type="component" value="Unassembled WGS sequence"/>
</dbReference>
<comment type="caution">
    <text evidence="2">The sequence shown here is derived from an EMBL/GenBank/DDBJ whole genome shotgun (WGS) entry which is preliminary data.</text>
</comment>
<gene>
    <name evidence="2" type="ORF">LVIROSA_LOCUS389</name>
</gene>
<evidence type="ECO:0000256" key="1">
    <source>
        <dbReference type="SAM" id="Phobius"/>
    </source>
</evidence>
<evidence type="ECO:0000313" key="3">
    <source>
        <dbReference type="Proteomes" id="UP001157418"/>
    </source>
</evidence>